<dbReference type="InterPro" id="IPR003538">
    <property type="entry name" value="TonB"/>
</dbReference>
<keyword evidence="4 10" id="KW-1003">Cell membrane</keyword>
<evidence type="ECO:0000256" key="5">
    <source>
        <dbReference type="ARBA" id="ARBA00022519"/>
    </source>
</evidence>
<evidence type="ECO:0000256" key="11">
    <source>
        <dbReference type="SAM" id="MobiDB-lite"/>
    </source>
</evidence>
<keyword evidence="7 10" id="KW-0653">Protein transport</keyword>
<feature type="region of interest" description="Disordered" evidence="11">
    <location>
        <begin position="97"/>
        <end position="128"/>
    </location>
</feature>
<keyword evidence="5 10" id="KW-0997">Cell inner membrane</keyword>
<dbReference type="PANTHER" id="PTHR33446">
    <property type="entry name" value="PROTEIN TONB-RELATED"/>
    <property type="match status" value="1"/>
</dbReference>
<dbReference type="Gene3D" id="3.30.1150.10">
    <property type="match status" value="1"/>
</dbReference>
<reference evidence="13 14" key="1">
    <citation type="submission" date="2014-07" db="EMBL/GenBank/DDBJ databases">
        <title>Expanding our view of genomic diversity in Candidatus Accumulibacter clades.</title>
        <authorList>
            <person name="Skennerton C.T."/>
            <person name="Barr J.J."/>
            <person name="Slater F.R."/>
            <person name="Bond P.L."/>
            <person name="Tyson G.W."/>
        </authorList>
    </citation>
    <scope>NUCLEOTIDE SEQUENCE [LARGE SCALE GENOMIC DNA]</scope>
    <source>
        <strain evidence="14">SK-01</strain>
    </source>
</reference>
<dbReference type="InterPro" id="IPR051045">
    <property type="entry name" value="TonB-dependent_transducer"/>
</dbReference>
<dbReference type="GO" id="GO:0030288">
    <property type="term" value="C:outer membrane-bounded periplasmic space"/>
    <property type="evidence" value="ECO:0007669"/>
    <property type="project" value="InterPro"/>
</dbReference>
<dbReference type="RefSeq" id="WP_034925268.1">
    <property type="nucleotide sequence ID" value="NZ_JDSS02000020.1"/>
</dbReference>
<keyword evidence="9" id="KW-0472">Membrane</keyword>
<evidence type="ECO:0000256" key="2">
    <source>
        <dbReference type="ARBA" id="ARBA00006555"/>
    </source>
</evidence>
<comment type="function">
    <text evidence="10">Interacts with outer membrane receptor proteins that carry out high-affinity binding and energy dependent uptake into the periplasmic space of specific substrates. It could act to transduce energy from the cytoplasmic membrane to specific energy-requiring processes in the outer membrane, resulting in the release into the periplasm of ligands bound by these outer membrane proteins.</text>
</comment>
<dbReference type="NCBIfam" id="TIGR01352">
    <property type="entry name" value="tonB_Cterm"/>
    <property type="match status" value="1"/>
</dbReference>
<feature type="domain" description="TonB C-terminal" evidence="12">
    <location>
        <begin position="142"/>
        <end position="238"/>
    </location>
</feature>
<dbReference type="GO" id="GO:0005886">
    <property type="term" value="C:plasma membrane"/>
    <property type="evidence" value="ECO:0007669"/>
    <property type="project" value="UniProtKB-SubCell"/>
</dbReference>
<evidence type="ECO:0000256" key="4">
    <source>
        <dbReference type="ARBA" id="ARBA00022475"/>
    </source>
</evidence>
<dbReference type="InterPro" id="IPR006260">
    <property type="entry name" value="TonB/TolA_C"/>
</dbReference>
<evidence type="ECO:0000256" key="9">
    <source>
        <dbReference type="ARBA" id="ARBA00023136"/>
    </source>
</evidence>
<dbReference type="GO" id="GO:0031992">
    <property type="term" value="F:energy transducer activity"/>
    <property type="evidence" value="ECO:0007669"/>
    <property type="project" value="InterPro"/>
</dbReference>
<evidence type="ECO:0000256" key="3">
    <source>
        <dbReference type="ARBA" id="ARBA00022448"/>
    </source>
</evidence>
<evidence type="ECO:0000313" key="13">
    <source>
        <dbReference type="EMBL" id="KFB68528.1"/>
    </source>
</evidence>
<keyword evidence="10" id="KW-0735">Signal-anchor</keyword>
<organism evidence="13 14">
    <name type="scientific">Candidatus Accumulibacter vicinus</name>
    <dbReference type="NCBI Taxonomy" id="2954382"/>
    <lineage>
        <taxon>Bacteria</taxon>
        <taxon>Pseudomonadati</taxon>
        <taxon>Pseudomonadota</taxon>
        <taxon>Betaproteobacteria</taxon>
        <taxon>Candidatus Accumulibacter</taxon>
    </lineage>
</organism>
<evidence type="ECO:0000313" key="14">
    <source>
        <dbReference type="Proteomes" id="UP000019812"/>
    </source>
</evidence>
<proteinExistence type="inferred from homology"/>
<keyword evidence="3 10" id="KW-0813">Transport</keyword>
<evidence type="ECO:0000256" key="1">
    <source>
        <dbReference type="ARBA" id="ARBA00004383"/>
    </source>
</evidence>
<keyword evidence="6" id="KW-0812">Transmembrane</keyword>
<dbReference type="AlphaFoldDB" id="A0A084Y1D4"/>
<dbReference type="Pfam" id="PF03544">
    <property type="entry name" value="TonB_C"/>
    <property type="match status" value="1"/>
</dbReference>
<dbReference type="InterPro" id="IPR037682">
    <property type="entry name" value="TonB_C"/>
</dbReference>
<comment type="similarity">
    <text evidence="2 10">Belongs to the TonB family.</text>
</comment>
<feature type="compositionally biased region" description="Low complexity" evidence="11">
    <location>
        <begin position="111"/>
        <end position="127"/>
    </location>
</feature>
<sequence length="240" mass="26078">MTRQLAVWLLLSALLHAEMLSILGPARAPTLFTAPVRLEIRIENSPKTGISEPTLPFETAAPPLAPFTIAEANGQWLSGPPGASPETQRQFPAPLTATEANDPLSTPQQETAQASNQDSSSSPNTSPTIQLPIKEYFFKSSELDEQPYPLISVVPAYPPHAQVHGLEGWVRLLLLIDESGRLRHLEILEASPPGIFEESARAAFRITPFSPGRRGGEAVNCRMIVKIDFTLTGIEGARLE</sequence>
<dbReference type="PRINTS" id="PR01374">
    <property type="entry name" value="TONBPROTEIN"/>
</dbReference>
<evidence type="ECO:0000256" key="7">
    <source>
        <dbReference type="ARBA" id="ARBA00022927"/>
    </source>
</evidence>
<accession>A0A084Y1D4</accession>
<dbReference type="GO" id="GO:0015031">
    <property type="term" value="P:protein transport"/>
    <property type="evidence" value="ECO:0007669"/>
    <property type="project" value="UniProtKB-UniRule"/>
</dbReference>
<evidence type="ECO:0000259" key="12">
    <source>
        <dbReference type="PROSITE" id="PS52015"/>
    </source>
</evidence>
<dbReference type="GO" id="GO:0055085">
    <property type="term" value="P:transmembrane transport"/>
    <property type="evidence" value="ECO:0007669"/>
    <property type="project" value="InterPro"/>
</dbReference>
<dbReference type="PANTHER" id="PTHR33446:SF14">
    <property type="entry name" value="PROTEIN TONB"/>
    <property type="match status" value="1"/>
</dbReference>
<protein>
    <recommendedName>
        <fullName evidence="10">Protein TonB</fullName>
    </recommendedName>
</protein>
<evidence type="ECO:0000256" key="8">
    <source>
        <dbReference type="ARBA" id="ARBA00022989"/>
    </source>
</evidence>
<name>A0A084Y1D4_9PROT</name>
<comment type="subcellular location">
    <subcellularLocation>
        <location evidence="1 10">Cell inner membrane</location>
        <topology evidence="1 10">Single-pass membrane protein</topology>
        <orientation evidence="1 10">Periplasmic side</orientation>
    </subcellularLocation>
</comment>
<keyword evidence="8" id="KW-1133">Transmembrane helix</keyword>
<evidence type="ECO:0000256" key="10">
    <source>
        <dbReference type="RuleBase" id="RU362123"/>
    </source>
</evidence>
<dbReference type="PROSITE" id="PS52015">
    <property type="entry name" value="TONB_CTD"/>
    <property type="match status" value="1"/>
</dbReference>
<gene>
    <name evidence="13" type="ORF">CAPSK01_001924</name>
</gene>
<dbReference type="EMBL" id="JDSS02000020">
    <property type="protein sequence ID" value="KFB68528.1"/>
    <property type="molecule type" value="Genomic_DNA"/>
</dbReference>
<dbReference type="Proteomes" id="UP000019812">
    <property type="component" value="Unassembled WGS sequence"/>
</dbReference>
<dbReference type="SUPFAM" id="SSF74653">
    <property type="entry name" value="TolA/TonB C-terminal domain"/>
    <property type="match status" value="1"/>
</dbReference>
<comment type="caution">
    <text evidence="13">The sequence shown here is derived from an EMBL/GenBank/DDBJ whole genome shotgun (WGS) entry which is preliminary data.</text>
</comment>
<dbReference type="GO" id="GO:0015891">
    <property type="term" value="P:siderophore transport"/>
    <property type="evidence" value="ECO:0007669"/>
    <property type="project" value="InterPro"/>
</dbReference>
<evidence type="ECO:0000256" key="6">
    <source>
        <dbReference type="ARBA" id="ARBA00022692"/>
    </source>
</evidence>
<dbReference type="STRING" id="1457154.CAPSK01_001924"/>